<dbReference type="NCBIfam" id="TIGR03234">
    <property type="entry name" value="OH-pyruv-isom"/>
    <property type="match status" value="1"/>
</dbReference>
<feature type="domain" description="Xylose isomerase-like TIM barrel" evidence="3">
    <location>
        <begin position="21"/>
        <end position="254"/>
    </location>
</feature>
<sequence>MIRWVCNVTMLFTEVPFLERFERAARAGFRYVEFLFPYGQDVDAIARELEKHHLEQVLFNLPAGRWESGERGIAADPSRREEFAEGVRQAVAIAQRLGVRRLNCLAGRLLPGVPYADQHACLVDNLRRAADHLARHGITLLVEPLNDRDVPGFLLTSTRQAVALLDEVGRSNVKVQYDAYHMQIMEGNLTQTLKAYLPRIGHVQIADVPGRHQPGTGEIRYPFVLQALDEAGYDGWVSLEYVPQGSTEESLRQAAEAGLAALGLPHEG</sequence>
<dbReference type="InterPro" id="IPR017643">
    <property type="entry name" value="Hydroxypyruvate_isomerase"/>
</dbReference>
<evidence type="ECO:0000259" key="3">
    <source>
        <dbReference type="Pfam" id="PF01261"/>
    </source>
</evidence>
<keyword evidence="5" id="KW-1185">Reference proteome</keyword>
<comment type="similarity">
    <text evidence="2">Belongs to the hyi family.</text>
</comment>
<dbReference type="PANTHER" id="PTHR43489:SF13">
    <property type="entry name" value="HYDROXYPYRUVATE ISOMERASE"/>
    <property type="match status" value="1"/>
</dbReference>
<keyword evidence="1 2" id="KW-0413">Isomerase</keyword>
<dbReference type="InterPro" id="IPR013022">
    <property type="entry name" value="Xyl_isomerase-like_TIM-brl"/>
</dbReference>
<dbReference type="InterPro" id="IPR053398">
    <property type="entry name" value="HPT_OtnI_isomerases"/>
</dbReference>
<accession>A0ABZ1BZL3</accession>
<evidence type="ECO:0000256" key="2">
    <source>
        <dbReference type="PIRNR" id="PIRNR006241"/>
    </source>
</evidence>
<dbReference type="InterPro" id="IPR050417">
    <property type="entry name" value="Sugar_Epim/Isomerase"/>
</dbReference>
<dbReference type="Gene3D" id="3.20.20.150">
    <property type="entry name" value="Divalent-metal-dependent TIM barrel enzymes"/>
    <property type="match status" value="1"/>
</dbReference>
<dbReference type="InterPro" id="IPR026040">
    <property type="entry name" value="HyI-like"/>
</dbReference>
<dbReference type="EC" id="5.3.1.22" evidence="4"/>
<reference evidence="4 5" key="1">
    <citation type="journal article" date="2024" name="Front. Microbiol.">
        <title>Novel thermophilic genera Geochorda gen. nov. and Carboxydochorda gen. nov. from the deep terrestrial subsurface reveal the ecophysiological diversity in the class Limnochordia.</title>
        <authorList>
            <person name="Karnachuk O.V."/>
            <person name="Lukina A.P."/>
            <person name="Avakyan M.R."/>
            <person name="Kadnikov V.V."/>
            <person name="Begmatov S."/>
            <person name="Beletsky A.V."/>
            <person name="Vlasova K.G."/>
            <person name="Novikov A.A."/>
            <person name="Shcherbakova V.A."/>
            <person name="Mardanov A.V."/>
            <person name="Ravin N.V."/>
        </authorList>
    </citation>
    <scope>NUCLEOTIDE SEQUENCE [LARGE SCALE GENOMIC DNA]</scope>
    <source>
        <strain evidence="4 5">L945</strain>
    </source>
</reference>
<gene>
    <name evidence="4" type="primary">hyi</name>
    <name evidence="4" type="ORF">U7230_03770</name>
</gene>
<dbReference type="PANTHER" id="PTHR43489">
    <property type="entry name" value="ISOMERASE"/>
    <property type="match status" value="1"/>
</dbReference>
<organism evidence="4 5">
    <name type="scientific">Carboxydichorda subterranea</name>
    <dbReference type="NCBI Taxonomy" id="3109565"/>
    <lineage>
        <taxon>Bacteria</taxon>
        <taxon>Bacillati</taxon>
        <taxon>Bacillota</taxon>
        <taxon>Limnochordia</taxon>
        <taxon>Limnochordales</taxon>
        <taxon>Geochordaceae</taxon>
        <taxon>Carboxydichorda</taxon>
    </lineage>
</organism>
<dbReference type="PIRSF" id="PIRSF006241">
    <property type="entry name" value="HyI"/>
    <property type="match status" value="1"/>
</dbReference>
<dbReference type="SUPFAM" id="SSF51658">
    <property type="entry name" value="Xylose isomerase-like"/>
    <property type="match status" value="1"/>
</dbReference>
<dbReference type="Proteomes" id="UP001332192">
    <property type="component" value="Chromosome"/>
</dbReference>
<evidence type="ECO:0000313" key="5">
    <source>
        <dbReference type="Proteomes" id="UP001332192"/>
    </source>
</evidence>
<dbReference type="GO" id="GO:0008903">
    <property type="term" value="F:hydroxypyruvate isomerase activity"/>
    <property type="evidence" value="ECO:0007669"/>
    <property type="project" value="UniProtKB-EC"/>
</dbReference>
<evidence type="ECO:0000313" key="4">
    <source>
        <dbReference type="EMBL" id="WRP18134.1"/>
    </source>
</evidence>
<evidence type="ECO:0000256" key="1">
    <source>
        <dbReference type="ARBA" id="ARBA00023235"/>
    </source>
</evidence>
<dbReference type="RefSeq" id="WP_324717405.1">
    <property type="nucleotide sequence ID" value="NZ_CP141615.1"/>
</dbReference>
<proteinExistence type="inferred from homology"/>
<dbReference type="Pfam" id="PF01261">
    <property type="entry name" value="AP_endonuc_2"/>
    <property type="match status" value="1"/>
</dbReference>
<dbReference type="EMBL" id="CP141615">
    <property type="protein sequence ID" value="WRP18134.1"/>
    <property type="molecule type" value="Genomic_DNA"/>
</dbReference>
<name>A0ABZ1BZL3_9FIRM</name>
<dbReference type="NCBIfam" id="NF043033">
    <property type="entry name" value="OxoTetrIsom"/>
    <property type="match status" value="1"/>
</dbReference>
<protein>
    <submittedName>
        <fullName evidence="4">Hydroxypyruvate isomerase</fullName>
        <ecNumber evidence="4">5.3.1.22</ecNumber>
    </submittedName>
</protein>
<dbReference type="InterPro" id="IPR036237">
    <property type="entry name" value="Xyl_isomerase-like_sf"/>
</dbReference>